<reference evidence="1 2" key="1">
    <citation type="journal article" date="2022" name="Hortic Res">
        <title>A haplotype resolved chromosomal level avocado genome allows analysis of novel avocado genes.</title>
        <authorList>
            <person name="Nath O."/>
            <person name="Fletcher S.J."/>
            <person name="Hayward A."/>
            <person name="Shaw L.M."/>
            <person name="Masouleh A.K."/>
            <person name="Furtado A."/>
            <person name="Henry R.J."/>
            <person name="Mitter N."/>
        </authorList>
    </citation>
    <scope>NUCLEOTIDE SEQUENCE [LARGE SCALE GENOMIC DNA]</scope>
    <source>
        <strain evidence="2">cv. Hass</strain>
    </source>
</reference>
<comment type="caution">
    <text evidence="1">The sequence shown here is derived from an EMBL/GenBank/DDBJ whole genome shotgun (WGS) entry which is preliminary data.</text>
</comment>
<dbReference type="EMBL" id="CM056812">
    <property type="protein sequence ID" value="KAJ8617486.1"/>
    <property type="molecule type" value="Genomic_DNA"/>
</dbReference>
<keyword evidence="2" id="KW-1185">Reference proteome</keyword>
<name>A0ACC2K8V9_PERAE</name>
<protein>
    <submittedName>
        <fullName evidence="1">Uncharacterized protein</fullName>
    </submittedName>
</protein>
<sequence length="117" mass="12893">MSLCIGISQGMMDWALVHRVWDKWASNYIGSSGSSFMFGRALLLFPLVDCDCGFLELDMQWTLVAQSAVSETPGQVRLEPLVLVLWTMVDWGCIPGSGGFVMVLRPVEPSPLSCRHG</sequence>
<organism evidence="1 2">
    <name type="scientific">Persea americana</name>
    <name type="common">Avocado</name>
    <dbReference type="NCBI Taxonomy" id="3435"/>
    <lineage>
        <taxon>Eukaryota</taxon>
        <taxon>Viridiplantae</taxon>
        <taxon>Streptophyta</taxon>
        <taxon>Embryophyta</taxon>
        <taxon>Tracheophyta</taxon>
        <taxon>Spermatophyta</taxon>
        <taxon>Magnoliopsida</taxon>
        <taxon>Magnoliidae</taxon>
        <taxon>Laurales</taxon>
        <taxon>Lauraceae</taxon>
        <taxon>Persea</taxon>
    </lineage>
</organism>
<gene>
    <name evidence="1" type="ORF">MRB53_013672</name>
</gene>
<accession>A0ACC2K8V9</accession>
<evidence type="ECO:0000313" key="1">
    <source>
        <dbReference type="EMBL" id="KAJ8617486.1"/>
    </source>
</evidence>
<evidence type="ECO:0000313" key="2">
    <source>
        <dbReference type="Proteomes" id="UP001234297"/>
    </source>
</evidence>
<proteinExistence type="predicted"/>
<dbReference type="Proteomes" id="UP001234297">
    <property type="component" value="Chromosome 4"/>
</dbReference>